<dbReference type="GO" id="GO:0006368">
    <property type="term" value="P:transcription elongation by RNA polymerase II"/>
    <property type="evidence" value="ECO:0007669"/>
    <property type="project" value="InterPro"/>
</dbReference>
<dbReference type="PANTHER" id="PTHR13248:SF4">
    <property type="entry name" value="ELONGIN B"/>
    <property type="match status" value="1"/>
</dbReference>
<name>A0A8B7N697_HYAAZ</name>
<dbReference type="Proteomes" id="UP000694843">
    <property type="component" value="Unplaced"/>
</dbReference>
<gene>
    <name evidence="4" type="primary">LOC108666729</name>
</gene>
<dbReference type="SUPFAM" id="SSF54236">
    <property type="entry name" value="Ubiquitin-like"/>
    <property type="match status" value="1"/>
</dbReference>
<dbReference type="AlphaFoldDB" id="A0A8B7N697"/>
<dbReference type="GO" id="GO:0070449">
    <property type="term" value="C:elongin complex"/>
    <property type="evidence" value="ECO:0007669"/>
    <property type="project" value="InterPro"/>
</dbReference>
<evidence type="ECO:0000259" key="2">
    <source>
        <dbReference type="PROSITE" id="PS50053"/>
    </source>
</evidence>
<reference evidence="4" key="1">
    <citation type="submission" date="2025-08" db="UniProtKB">
        <authorList>
            <consortium name="RefSeq"/>
        </authorList>
    </citation>
    <scope>IDENTIFICATION</scope>
    <source>
        <tissue evidence="4">Whole organism</tissue>
    </source>
</reference>
<dbReference type="CTD" id="6923"/>
<dbReference type="GO" id="GO:0030891">
    <property type="term" value="C:VCB complex"/>
    <property type="evidence" value="ECO:0007669"/>
    <property type="project" value="InterPro"/>
</dbReference>
<evidence type="ECO:0000256" key="1">
    <source>
        <dbReference type="SAM" id="MobiDB-lite"/>
    </source>
</evidence>
<sequence>MDVFLMIRRKKTTIFTDAKETTTIRELKKIIQGILKVAPEDQKLSDEYGNEVFSDDKTLSDYSFTVQSARAHTPASIGLCIRGDDGEFEELSFSALSSPPDLPEVMRQDNNPMHE</sequence>
<dbReference type="OrthoDB" id="7537057at2759"/>
<dbReference type="InterPro" id="IPR029071">
    <property type="entry name" value="Ubiquitin-like_domsf"/>
</dbReference>
<feature type="domain" description="Ubiquitin-like" evidence="2">
    <location>
        <begin position="1"/>
        <end position="64"/>
    </location>
</feature>
<dbReference type="InterPro" id="IPR000626">
    <property type="entry name" value="Ubiquitin-like_dom"/>
</dbReference>
<dbReference type="Gene3D" id="3.10.20.90">
    <property type="entry name" value="Phosphatidylinositol 3-kinase Catalytic Subunit, Chain A, domain 1"/>
    <property type="match status" value="1"/>
</dbReference>
<dbReference type="OMA" id="GQEQMDQ"/>
<dbReference type="RefSeq" id="XP_018009135.1">
    <property type="nucleotide sequence ID" value="XM_018153646.2"/>
</dbReference>
<organism evidence="3 4">
    <name type="scientific">Hyalella azteca</name>
    <name type="common">Amphipod</name>
    <dbReference type="NCBI Taxonomy" id="294128"/>
    <lineage>
        <taxon>Eukaryota</taxon>
        <taxon>Metazoa</taxon>
        <taxon>Ecdysozoa</taxon>
        <taxon>Arthropoda</taxon>
        <taxon>Crustacea</taxon>
        <taxon>Multicrustacea</taxon>
        <taxon>Malacostraca</taxon>
        <taxon>Eumalacostraca</taxon>
        <taxon>Peracarida</taxon>
        <taxon>Amphipoda</taxon>
        <taxon>Senticaudata</taxon>
        <taxon>Talitrida</taxon>
        <taxon>Talitroidea</taxon>
        <taxon>Hyalellidae</taxon>
        <taxon>Hyalella</taxon>
    </lineage>
</organism>
<evidence type="ECO:0000313" key="4">
    <source>
        <dbReference type="RefSeq" id="XP_018009135.1"/>
    </source>
</evidence>
<dbReference type="PANTHER" id="PTHR13248">
    <property type="entry name" value="TRANSCRIPTION ELONGATION FACTOR B POLYPEPTIDE 2"/>
    <property type="match status" value="1"/>
</dbReference>
<feature type="compositionally biased region" description="Basic and acidic residues" evidence="1">
    <location>
        <begin position="104"/>
        <end position="115"/>
    </location>
</feature>
<dbReference type="Pfam" id="PF00240">
    <property type="entry name" value="ubiquitin"/>
    <property type="match status" value="1"/>
</dbReference>
<dbReference type="CDD" id="cd01788">
    <property type="entry name" value="Ubl_ElonginB"/>
    <property type="match status" value="1"/>
</dbReference>
<dbReference type="InterPro" id="IPR039049">
    <property type="entry name" value="ELOB"/>
</dbReference>
<keyword evidence="3" id="KW-1185">Reference proteome</keyword>
<dbReference type="PROSITE" id="PS50053">
    <property type="entry name" value="UBIQUITIN_2"/>
    <property type="match status" value="1"/>
</dbReference>
<evidence type="ECO:0000313" key="3">
    <source>
        <dbReference type="Proteomes" id="UP000694843"/>
    </source>
</evidence>
<dbReference type="GeneID" id="108666729"/>
<feature type="region of interest" description="Disordered" evidence="1">
    <location>
        <begin position="94"/>
        <end position="115"/>
    </location>
</feature>
<accession>A0A8B7N697</accession>
<proteinExistence type="predicted"/>
<protein>
    <submittedName>
        <fullName evidence="4">Elongin-B</fullName>
    </submittedName>
</protein>
<dbReference type="KEGG" id="hazt:108666729"/>